<keyword evidence="1" id="KW-0805">Transcription regulation</keyword>
<comment type="caution">
    <text evidence="6">The sequence shown here is derived from an EMBL/GenBank/DDBJ whole genome shotgun (WGS) entry which is preliminary data.</text>
</comment>
<dbReference type="RefSeq" id="WP_416345589.1">
    <property type="nucleotide sequence ID" value="NZ_JALQCY010000006.1"/>
</dbReference>
<gene>
    <name evidence="6" type="ORF">M1843_18510</name>
</gene>
<evidence type="ECO:0000313" key="6">
    <source>
        <dbReference type="EMBL" id="MCK9795742.1"/>
    </source>
</evidence>
<dbReference type="CDD" id="cd01392">
    <property type="entry name" value="HTH_LacI"/>
    <property type="match status" value="1"/>
</dbReference>
<keyword evidence="2" id="KW-0238">DNA-binding</keyword>
<feature type="region of interest" description="Disordered" evidence="4">
    <location>
        <begin position="163"/>
        <end position="191"/>
    </location>
</feature>
<name>A0ABT0J8C6_9MICO</name>
<dbReference type="Gene3D" id="3.40.50.2300">
    <property type="match status" value="2"/>
</dbReference>
<dbReference type="InterPro" id="IPR028082">
    <property type="entry name" value="Peripla_BP_I"/>
</dbReference>
<dbReference type="Gene3D" id="1.10.260.40">
    <property type="entry name" value="lambda repressor-like DNA-binding domains"/>
    <property type="match status" value="1"/>
</dbReference>
<feature type="compositionally biased region" description="Polar residues" evidence="4">
    <location>
        <begin position="173"/>
        <end position="189"/>
    </location>
</feature>
<dbReference type="PROSITE" id="PS50932">
    <property type="entry name" value="HTH_LACI_2"/>
    <property type="match status" value="1"/>
</dbReference>
<dbReference type="Pfam" id="PF13377">
    <property type="entry name" value="Peripla_BP_3"/>
    <property type="match status" value="1"/>
</dbReference>
<evidence type="ECO:0000259" key="5">
    <source>
        <dbReference type="PROSITE" id="PS50932"/>
    </source>
</evidence>
<dbReference type="SUPFAM" id="SSF53822">
    <property type="entry name" value="Periplasmic binding protein-like I"/>
    <property type="match status" value="1"/>
</dbReference>
<accession>A0ABT0J8C6</accession>
<dbReference type="Pfam" id="PF00356">
    <property type="entry name" value="LacI"/>
    <property type="match status" value="1"/>
</dbReference>
<dbReference type="SUPFAM" id="SSF47413">
    <property type="entry name" value="lambda repressor-like DNA-binding domains"/>
    <property type="match status" value="1"/>
</dbReference>
<dbReference type="Proteomes" id="UP001651050">
    <property type="component" value="Unassembled WGS sequence"/>
</dbReference>
<dbReference type="PANTHER" id="PTHR30146">
    <property type="entry name" value="LACI-RELATED TRANSCRIPTIONAL REPRESSOR"/>
    <property type="match status" value="1"/>
</dbReference>
<dbReference type="PANTHER" id="PTHR30146:SF155">
    <property type="entry name" value="ALANINE RACEMASE"/>
    <property type="match status" value="1"/>
</dbReference>
<proteinExistence type="predicted"/>
<evidence type="ECO:0000256" key="2">
    <source>
        <dbReference type="ARBA" id="ARBA00023125"/>
    </source>
</evidence>
<evidence type="ECO:0000256" key="4">
    <source>
        <dbReference type="SAM" id="MobiDB-lite"/>
    </source>
</evidence>
<reference evidence="6 7" key="1">
    <citation type="submission" date="2022-02" db="EMBL/GenBank/DDBJ databases">
        <title>The car tank lid bacteriome: a reservoir of bacteria with potential in bioremediation of fuel.</title>
        <authorList>
            <person name="Vidal-Verdu A."/>
            <person name="Gomez-Martinez D."/>
            <person name="Latorre-Perez A."/>
            <person name="Pereto J."/>
            <person name="Porcar M."/>
        </authorList>
    </citation>
    <scope>NUCLEOTIDE SEQUENCE [LARGE SCALE GENOMIC DNA]</scope>
    <source>
        <strain evidence="6 7">4D.3</strain>
    </source>
</reference>
<evidence type="ECO:0000313" key="7">
    <source>
        <dbReference type="Proteomes" id="UP001651050"/>
    </source>
</evidence>
<dbReference type="SMART" id="SM00354">
    <property type="entry name" value="HTH_LACI"/>
    <property type="match status" value="1"/>
</dbReference>
<dbReference type="EMBL" id="JALQCY010000006">
    <property type="protein sequence ID" value="MCK9795742.1"/>
    <property type="molecule type" value="Genomic_DNA"/>
</dbReference>
<dbReference type="InterPro" id="IPR046335">
    <property type="entry name" value="LacI/GalR-like_sensor"/>
</dbReference>
<feature type="domain" description="HTH lacI-type" evidence="5">
    <location>
        <begin position="18"/>
        <end position="72"/>
    </location>
</feature>
<sequence length="371" mass="38370">MTTPSRTGAVPAVGPRRTTITDVARAAGVSIAVVSYALNGRPGVSDRTRRHVLRTAADLGWRPSAAARSLRSAPSSVSVQAVGTATAGRAAAVALGIRSVLHDDEIAPATDVVVDVAPDHDAAARALEHAWTERRHAVFVVPGPARDDPRVRLAARHGVPLVTLAHPRPDDPPTQTTGADAGSGSTSAWFSGDAEGRTAGYLRELGHSRVAVLARDGLEDPARALLDALAGGGSTDGRVVVDEVDYRTPEDASAGAARLLATEHRPTAVVADGDVALLAVLEAARQRDLAVPWDLSVLVLEDSPACRLVHPPVTAVARPWADLGVAAAELVRPHLLGAGRPAEHPHEDPPDQAPRAAARLVIRGSTAPAPA</sequence>
<organism evidence="6 7">
    <name type="scientific">Isoptericola peretonis</name>
    <dbReference type="NCBI Taxonomy" id="2918523"/>
    <lineage>
        <taxon>Bacteria</taxon>
        <taxon>Bacillati</taxon>
        <taxon>Actinomycetota</taxon>
        <taxon>Actinomycetes</taxon>
        <taxon>Micrococcales</taxon>
        <taxon>Promicromonosporaceae</taxon>
        <taxon>Isoptericola</taxon>
    </lineage>
</organism>
<dbReference type="InterPro" id="IPR000843">
    <property type="entry name" value="HTH_LacI"/>
</dbReference>
<evidence type="ECO:0000256" key="1">
    <source>
        <dbReference type="ARBA" id="ARBA00023015"/>
    </source>
</evidence>
<keyword evidence="7" id="KW-1185">Reference proteome</keyword>
<protein>
    <submittedName>
        <fullName evidence="6">LacI family transcriptional regulator</fullName>
    </submittedName>
</protein>
<evidence type="ECO:0000256" key="3">
    <source>
        <dbReference type="ARBA" id="ARBA00023163"/>
    </source>
</evidence>
<dbReference type="InterPro" id="IPR010982">
    <property type="entry name" value="Lambda_DNA-bd_dom_sf"/>
</dbReference>
<keyword evidence="3" id="KW-0804">Transcription</keyword>